<dbReference type="InterPro" id="IPR029044">
    <property type="entry name" value="Nucleotide-diphossugar_trans"/>
</dbReference>
<name>A0A1H4EWX0_9FLAO</name>
<accession>A0A1H4EWX0</accession>
<evidence type="ECO:0000313" key="3">
    <source>
        <dbReference type="Proteomes" id="UP000198951"/>
    </source>
</evidence>
<dbReference type="CDD" id="cd00761">
    <property type="entry name" value="Glyco_tranf_GTA_type"/>
    <property type="match status" value="1"/>
</dbReference>
<dbReference type="EMBL" id="FNRD01000011">
    <property type="protein sequence ID" value="SEA89078.1"/>
    <property type="molecule type" value="Genomic_DNA"/>
</dbReference>
<dbReference type="Proteomes" id="UP000198951">
    <property type="component" value="Unassembled WGS sequence"/>
</dbReference>
<dbReference type="GO" id="GO:0016740">
    <property type="term" value="F:transferase activity"/>
    <property type="evidence" value="ECO:0007669"/>
    <property type="project" value="UniProtKB-KW"/>
</dbReference>
<dbReference type="OrthoDB" id="1143197at2"/>
<organism evidence="2 3">
    <name type="scientific">Flavobacterium gillisiae</name>
    <dbReference type="NCBI Taxonomy" id="150146"/>
    <lineage>
        <taxon>Bacteria</taxon>
        <taxon>Pseudomonadati</taxon>
        <taxon>Bacteroidota</taxon>
        <taxon>Flavobacteriia</taxon>
        <taxon>Flavobacteriales</taxon>
        <taxon>Flavobacteriaceae</taxon>
        <taxon>Flavobacterium</taxon>
    </lineage>
</organism>
<reference evidence="3" key="1">
    <citation type="submission" date="2016-10" db="EMBL/GenBank/DDBJ databases">
        <authorList>
            <person name="Varghese N."/>
            <person name="Submissions S."/>
        </authorList>
    </citation>
    <scope>NUCLEOTIDE SEQUENCE [LARGE SCALE GENOMIC DNA]</scope>
    <source>
        <strain evidence="3">DSM 22376</strain>
    </source>
</reference>
<keyword evidence="1" id="KW-1133">Transmembrane helix</keyword>
<keyword evidence="3" id="KW-1185">Reference proteome</keyword>
<feature type="transmembrane region" description="Helical" evidence="1">
    <location>
        <begin position="249"/>
        <end position="269"/>
    </location>
</feature>
<proteinExistence type="predicted"/>
<keyword evidence="2" id="KW-0808">Transferase</keyword>
<evidence type="ECO:0000256" key="1">
    <source>
        <dbReference type="SAM" id="Phobius"/>
    </source>
</evidence>
<evidence type="ECO:0000313" key="2">
    <source>
        <dbReference type="EMBL" id="SEA89078.1"/>
    </source>
</evidence>
<dbReference type="RefSeq" id="WP_091091868.1">
    <property type="nucleotide sequence ID" value="NZ_FNRD01000011.1"/>
</dbReference>
<gene>
    <name evidence="2" type="ORF">SAMN05443667_11119</name>
</gene>
<sequence length="291" mass="33956">MEISILIVTKGRPDEVGITLNKVRRCIDLSVHEVRVFIDGCKKTESIIKNFPWVKWKISEKSVGASPARHLLYKEAKGAILIGLDDDAHIVTSNAITLIENKFNLNPNLGIIAFKEVKGVFESDNLIGVLEKKAEYLTTEFIGCGFAVKRKVYLETRGFPLWIDIYGEESCVSMEVLDLGYDILYTNAIVVNHRIDRAKRRLQGRNYYRFERQLRNSCRIFLVYYPNPIMRILKLLLHNFKKYALSDAVYFKLYWKAVGNMIFTFFYILKFRRPIQKVTQNRIRKLKNVPY</sequence>
<keyword evidence="1" id="KW-0812">Transmembrane</keyword>
<keyword evidence="1" id="KW-0472">Membrane</keyword>
<dbReference type="STRING" id="150146.SAMN05443667_11119"/>
<protein>
    <submittedName>
        <fullName evidence="2">Glycosyltransferase, GT2 family</fullName>
    </submittedName>
</protein>
<dbReference type="Gene3D" id="3.90.550.10">
    <property type="entry name" value="Spore Coat Polysaccharide Biosynthesis Protein SpsA, Chain A"/>
    <property type="match status" value="1"/>
</dbReference>
<dbReference type="AlphaFoldDB" id="A0A1H4EWX0"/>
<dbReference type="SUPFAM" id="SSF53448">
    <property type="entry name" value="Nucleotide-diphospho-sugar transferases"/>
    <property type="match status" value="1"/>
</dbReference>